<organism evidence="1">
    <name type="scientific">Tanacetum cinerariifolium</name>
    <name type="common">Dalmatian daisy</name>
    <name type="synonym">Chrysanthemum cinerariifolium</name>
    <dbReference type="NCBI Taxonomy" id="118510"/>
    <lineage>
        <taxon>Eukaryota</taxon>
        <taxon>Viridiplantae</taxon>
        <taxon>Streptophyta</taxon>
        <taxon>Embryophyta</taxon>
        <taxon>Tracheophyta</taxon>
        <taxon>Spermatophyta</taxon>
        <taxon>Magnoliopsida</taxon>
        <taxon>eudicotyledons</taxon>
        <taxon>Gunneridae</taxon>
        <taxon>Pentapetalae</taxon>
        <taxon>asterids</taxon>
        <taxon>campanulids</taxon>
        <taxon>Asterales</taxon>
        <taxon>Asteraceae</taxon>
        <taxon>Asteroideae</taxon>
        <taxon>Anthemideae</taxon>
        <taxon>Anthemidinae</taxon>
        <taxon>Tanacetum</taxon>
    </lineage>
</organism>
<sequence>MRNLIPFEYTFYQLLMRGNNNTITFLMEVVICDSEAMDHMITKTSTRSCDPFEHMVHYTKRKWGTALEIVMRLRVPLMNSCVCKTRSMSISAAFMENCVLNVVIISVGASSLLCTLS</sequence>
<dbReference type="AlphaFoldDB" id="A0A6L2MAZ9"/>
<name>A0A6L2MAZ9_TANCI</name>
<proteinExistence type="predicted"/>
<dbReference type="EMBL" id="BKCJ010006192">
    <property type="protein sequence ID" value="GEU70840.1"/>
    <property type="molecule type" value="Genomic_DNA"/>
</dbReference>
<accession>A0A6L2MAZ9</accession>
<protein>
    <submittedName>
        <fullName evidence="1">Uncharacterized protein</fullName>
    </submittedName>
</protein>
<comment type="caution">
    <text evidence="1">The sequence shown here is derived from an EMBL/GenBank/DDBJ whole genome shotgun (WGS) entry which is preliminary data.</text>
</comment>
<gene>
    <name evidence="1" type="ORF">Tci_042818</name>
</gene>
<reference evidence="1" key="1">
    <citation type="journal article" date="2019" name="Sci. Rep.">
        <title>Draft genome of Tanacetum cinerariifolium, the natural source of mosquito coil.</title>
        <authorList>
            <person name="Yamashiro T."/>
            <person name="Shiraishi A."/>
            <person name="Satake H."/>
            <person name="Nakayama K."/>
        </authorList>
    </citation>
    <scope>NUCLEOTIDE SEQUENCE</scope>
</reference>
<evidence type="ECO:0000313" key="1">
    <source>
        <dbReference type="EMBL" id="GEU70840.1"/>
    </source>
</evidence>